<dbReference type="InterPro" id="IPR013785">
    <property type="entry name" value="Aldolase_TIM"/>
</dbReference>
<dbReference type="InterPro" id="IPR004136">
    <property type="entry name" value="NMO"/>
</dbReference>
<dbReference type="PANTHER" id="PTHR42747">
    <property type="entry name" value="NITRONATE MONOOXYGENASE-RELATED"/>
    <property type="match status" value="1"/>
</dbReference>
<keyword evidence="3" id="KW-0216">Detoxification</keyword>
<dbReference type="Gene3D" id="3.20.20.70">
    <property type="entry name" value="Aldolase class I"/>
    <property type="match status" value="1"/>
</dbReference>
<evidence type="ECO:0000256" key="2">
    <source>
        <dbReference type="ARBA" id="ARBA00009881"/>
    </source>
</evidence>
<comment type="cofactor">
    <cofactor evidence="1">
        <name>FMN</name>
        <dbReference type="ChEBI" id="CHEBI:58210"/>
    </cofactor>
</comment>
<reference evidence="12 13" key="1">
    <citation type="submission" date="2018-10" db="EMBL/GenBank/DDBJ databases">
        <title>Robbsia sp. DHC34, isolated from soil.</title>
        <authorList>
            <person name="Gao Z.-H."/>
            <person name="Qiu L.-H."/>
        </authorList>
    </citation>
    <scope>NUCLEOTIDE SEQUENCE [LARGE SCALE GENOMIC DNA]</scope>
    <source>
        <strain evidence="12 13">DHC34</strain>
    </source>
</reference>
<dbReference type="FunFam" id="3.20.20.70:FF:000154">
    <property type="entry name" value="Probable nitronate monooxygenase"/>
    <property type="match status" value="1"/>
</dbReference>
<evidence type="ECO:0000256" key="11">
    <source>
        <dbReference type="ARBA" id="ARBA00067136"/>
    </source>
</evidence>
<keyword evidence="4" id="KW-0285">Flavoprotein</keyword>
<dbReference type="RefSeq" id="WP_121086707.1">
    <property type="nucleotide sequence ID" value="NZ_RBZU01000004.1"/>
</dbReference>
<organism evidence="12 13">
    <name type="scientific">Pararobbsia silviterrae</name>
    <dbReference type="NCBI Taxonomy" id="1792498"/>
    <lineage>
        <taxon>Bacteria</taxon>
        <taxon>Pseudomonadati</taxon>
        <taxon>Pseudomonadota</taxon>
        <taxon>Betaproteobacteria</taxon>
        <taxon>Burkholderiales</taxon>
        <taxon>Burkholderiaceae</taxon>
        <taxon>Pararobbsia</taxon>
    </lineage>
</organism>
<evidence type="ECO:0000313" key="13">
    <source>
        <dbReference type="Proteomes" id="UP000270342"/>
    </source>
</evidence>
<keyword evidence="5" id="KW-0288">FMN</keyword>
<evidence type="ECO:0000256" key="8">
    <source>
        <dbReference type="ARBA" id="ARBA00023033"/>
    </source>
</evidence>
<accession>A0A494Y1Q5</accession>
<dbReference type="PANTHER" id="PTHR42747:SF3">
    <property type="entry name" value="NITRONATE MONOOXYGENASE-RELATED"/>
    <property type="match status" value="1"/>
</dbReference>
<proteinExistence type="inferred from homology"/>
<keyword evidence="6" id="KW-0547">Nucleotide-binding</keyword>
<dbReference type="GO" id="GO:0009636">
    <property type="term" value="P:response to toxic substance"/>
    <property type="evidence" value="ECO:0007669"/>
    <property type="project" value="UniProtKB-KW"/>
</dbReference>
<protein>
    <recommendedName>
        <fullName evidence="11">Nitronate monooxygenase</fullName>
    </recommendedName>
    <alternativeName>
        <fullName evidence="9">Propionate 3-nitronate monooxygenase</fullName>
    </alternativeName>
</protein>
<dbReference type="Proteomes" id="UP000270342">
    <property type="component" value="Unassembled WGS sequence"/>
</dbReference>
<dbReference type="OrthoDB" id="9778912at2"/>
<dbReference type="CDD" id="cd04730">
    <property type="entry name" value="NPD_like"/>
    <property type="match status" value="1"/>
</dbReference>
<evidence type="ECO:0000256" key="5">
    <source>
        <dbReference type="ARBA" id="ARBA00022643"/>
    </source>
</evidence>
<dbReference type="AlphaFoldDB" id="A0A494Y1Q5"/>
<evidence type="ECO:0000256" key="7">
    <source>
        <dbReference type="ARBA" id="ARBA00023002"/>
    </source>
</evidence>
<dbReference type="GO" id="GO:0018580">
    <property type="term" value="F:nitronate monooxygenase activity"/>
    <property type="evidence" value="ECO:0007669"/>
    <property type="project" value="InterPro"/>
</dbReference>
<dbReference type="GO" id="GO:0000166">
    <property type="term" value="F:nucleotide binding"/>
    <property type="evidence" value="ECO:0007669"/>
    <property type="project" value="UniProtKB-KW"/>
</dbReference>
<sequence>MSSWPDRRIANLFGIEHPILLAPMAGPGGAELAGAVANAGGLGSLPCAQLSVDQAREAIQAFRALSTGPLNVNFFCHTPPTPDAQRSLAWRARLAPYYAELGLDAEAALPSASRRPFDAEYCALVEATRPEVVSFHFGLPDTALLERVKATGARVIASATTVAEARWLAARGVDAVIAMGLEAGGHRGNFLSDDMATQIGTFALVPQIADAVDVPVIAAGGIADARGIVAAFALGASGVQIGTAYLFCPEAKVPAVHRAALRTAHDDSTALTNVFTGRPARGIVNRVMREMGPIAPVTPPFPLAGSALAPLRAKTEPSGVADFVNLWSGQASALARERPAAELTQALASEALARLQAR</sequence>
<evidence type="ECO:0000256" key="1">
    <source>
        <dbReference type="ARBA" id="ARBA00001917"/>
    </source>
</evidence>
<dbReference type="Pfam" id="PF03060">
    <property type="entry name" value="NMO"/>
    <property type="match status" value="1"/>
</dbReference>
<evidence type="ECO:0000256" key="4">
    <source>
        <dbReference type="ARBA" id="ARBA00022630"/>
    </source>
</evidence>
<dbReference type="EMBL" id="RBZU01000004">
    <property type="protein sequence ID" value="RKP55928.1"/>
    <property type="molecule type" value="Genomic_DNA"/>
</dbReference>
<keyword evidence="13" id="KW-1185">Reference proteome</keyword>
<dbReference type="SUPFAM" id="SSF51412">
    <property type="entry name" value="Inosine monophosphate dehydrogenase (IMPDH)"/>
    <property type="match status" value="1"/>
</dbReference>
<comment type="catalytic activity">
    <reaction evidence="10">
        <text>3 propionate 3-nitronate + 3 O2 + H2O = 3 3-oxopropanoate + 2 nitrate + nitrite + H2O2 + 3 H(+)</text>
        <dbReference type="Rhea" id="RHEA:57332"/>
        <dbReference type="ChEBI" id="CHEBI:15377"/>
        <dbReference type="ChEBI" id="CHEBI:15378"/>
        <dbReference type="ChEBI" id="CHEBI:15379"/>
        <dbReference type="ChEBI" id="CHEBI:16240"/>
        <dbReference type="ChEBI" id="CHEBI:16301"/>
        <dbReference type="ChEBI" id="CHEBI:17632"/>
        <dbReference type="ChEBI" id="CHEBI:33190"/>
        <dbReference type="ChEBI" id="CHEBI:136067"/>
    </reaction>
</comment>
<comment type="caution">
    <text evidence="12">The sequence shown here is derived from an EMBL/GenBank/DDBJ whole genome shotgun (WGS) entry which is preliminary data.</text>
</comment>
<evidence type="ECO:0000256" key="6">
    <source>
        <dbReference type="ARBA" id="ARBA00022741"/>
    </source>
</evidence>
<comment type="similarity">
    <text evidence="2">Belongs to the nitronate monooxygenase family. NMO class I subfamily.</text>
</comment>
<gene>
    <name evidence="12" type="ORF">D7S86_12070</name>
</gene>
<evidence type="ECO:0000256" key="10">
    <source>
        <dbReference type="ARBA" id="ARBA00049401"/>
    </source>
</evidence>
<keyword evidence="8 12" id="KW-0503">Monooxygenase</keyword>
<evidence type="ECO:0000256" key="9">
    <source>
        <dbReference type="ARBA" id="ARBA00031155"/>
    </source>
</evidence>
<keyword evidence="7" id="KW-0560">Oxidoreductase</keyword>
<evidence type="ECO:0000256" key="3">
    <source>
        <dbReference type="ARBA" id="ARBA00022575"/>
    </source>
</evidence>
<evidence type="ECO:0000313" key="12">
    <source>
        <dbReference type="EMBL" id="RKP55928.1"/>
    </source>
</evidence>
<name>A0A494Y1Q5_9BURK</name>